<organism evidence="2 3">
    <name type="scientific">Caerostris darwini</name>
    <dbReference type="NCBI Taxonomy" id="1538125"/>
    <lineage>
        <taxon>Eukaryota</taxon>
        <taxon>Metazoa</taxon>
        <taxon>Ecdysozoa</taxon>
        <taxon>Arthropoda</taxon>
        <taxon>Chelicerata</taxon>
        <taxon>Arachnida</taxon>
        <taxon>Araneae</taxon>
        <taxon>Araneomorphae</taxon>
        <taxon>Entelegynae</taxon>
        <taxon>Araneoidea</taxon>
        <taxon>Araneidae</taxon>
        <taxon>Caerostris</taxon>
    </lineage>
</organism>
<keyword evidence="3" id="KW-1185">Reference proteome</keyword>
<dbReference type="AlphaFoldDB" id="A0AAV4TRQ7"/>
<feature type="compositionally biased region" description="Polar residues" evidence="1">
    <location>
        <begin position="71"/>
        <end position="80"/>
    </location>
</feature>
<dbReference type="Proteomes" id="UP001054837">
    <property type="component" value="Unassembled WGS sequence"/>
</dbReference>
<gene>
    <name evidence="2" type="ORF">CDAR_250981</name>
</gene>
<evidence type="ECO:0000313" key="2">
    <source>
        <dbReference type="EMBL" id="GIY46743.1"/>
    </source>
</evidence>
<reference evidence="2 3" key="1">
    <citation type="submission" date="2021-06" db="EMBL/GenBank/DDBJ databases">
        <title>Caerostris darwini draft genome.</title>
        <authorList>
            <person name="Kono N."/>
            <person name="Arakawa K."/>
        </authorList>
    </citation>
    <scope>NUCLEOTIDE SEQUENCE [LARGE SCALE GENOMIC DNA]</scope>
</reference>
<comment type="caution">
    <text evidence="2">The sequence shown here is derived from an EMBL/GenBank/DDBJ whole genome shotgun (WGS) entry which is preliminary data.</text>
</comment>
<accession>A0AAV4TRQ7</accession>
<name>A0AAV4TRQ7_9ARAC</name>
<evidence type="ECO:0000256" key="1">
    <source>
        <dbReference type="SAM" id="MobiDB-lite"/>
    </source>
</evidence>
<protein>
    <submittedName>
        <fullName evidence="2">Uncharacterized protein</fullName>
    </submittedName>
</protein>
<feature type="region of interest" description="Disordered" evidence="1">
    <location>
        <begin position="56"/>
        <end position="120"/>
    </location>
</feature>
<proteinExistence type="predicted"/>
<sequence length="181" mass="20577">MLTSGQHLFYICIRYCAKRSSNKEPLPPPRRNWPDRFIPFLNIWISSAPIPPGVNPLSTTAFPRTPPARTLQGQQTITNHPRTKRSLPPSSKEGRGGLEHTRRGVPPSSPEDAQGPPAVGVPWERARIDTWLSVIWAPGPFVRYQLMTAHMARRRYRRSPPHLPDVRPWPLHAPCWQVGTH</sequence>
<feature type="compositionally biased region" description="Low complexity" evidence="1">
    <location>
        <begin position="59"/>
        <end position="70"/>
    </location>
</feature>
<evidence type="ECO:0000313" key="3">
    <source>
        <dbReference type="Proteomes" id="UP001054837"/>
    </source>
</evidence>
<dbReference type="EMBL" id="BPLQ01009812">
    <property type="protein sequence ID" value="GIY46743.1"/>
    <property type="molecule type" value="Genomic_DNA"/>
</dbReference>
<feature type="compositionally biased region" description="Basic and acidic residues" evidence="1">
    <location>
        <begin position="92"/>
        <end position="102"/>
    </location>
</feature>